<dbReference type="CDD" id="cd08249">
    <property type="entry name" value="enoyl_reductase_like"/>
    <property type="match status" value="1"/>
</dbReference>
<name>A0A9P3G644_9APHY</name>
<dbReference type="InterPro" id="IPR047122">
    <property type="entry name" value="Trans-enoyl_RdTase-like"/>
</dbReference>
<dbReference type="InterPro" id="IPR013149">
    <property type="entry name" value="ADH-like_C"/>
</dbReference>
<dbReference type="Gene3D" id="3.40.50.720">
    <property type="entry name" value="NAD(P)-binding Rossmann-like Domain"/>
    <property type="match status" value="1"/>
</dbReference>
<dbReference type="InterPro" id="IPR020843">
    <property type="entry name" value="ER"/>
</dbReference>
<evidence type="ECO:0000313" key="2">
    <source>
        <dbReference type="EMBL" id="GJE88772.1"/>
    </source>
</evidence>
<dbReference type="PANTHER" id="PTHR45348:SF2">
    <property type="entry name" value="ZINC-TYPE ALCOHOL DEHYDROGENASE-LIKE PROTEIN C2E1P3.01"/>
    <property type="match status" value="1"/>
</dbReference>
<dbReference type="GO" id="GO:0016651">
    <property type="term" value="F:oxidoreductase activity, acting on NAD(P)H"/>
    <property type="evidence" value="ECO:0007669"/>
    <property type="project" value="InterPro"/>
</dbReference>
<gene>
    <name evidence="2" type="ORF">PsYK624_048580</name>
</gene>
<dbReference type="SMART" id="SM00829">
    <property type="entry name" value="PKS_ER"/>
    <property type="match status" value="1"/>
</dbReference>
<dbReference type="InterPro" id="IPR036291">
    <property type="entry name" value="NAD(P)-bd_dom_sf"/>
</dbReference>
<keyword evidence="3" id="KW-1185">Reference proteome</keyword>
<sequence>MSNQQKALLLDKPAGKLTVGLIDIPGPLPGFVVVEVRAAALNPLDWIMRDTGMFVDQWPAILGNDAAGVVTAVGEGVTNLAVGDRVLHAGSLTEPRMSTFRQYTVIRAEFAAKVPENVSFDEAATIPSTLATAVLGMYGPKRRPNGGIALTPPWEEGGRGKYAGEPFIVVGGASCVGQFVIQFAKLSGFSPIIATASVHNEEYLKSVGATHVIDRNIPADELAAAVKEITDKDVKYAYDAVADATMQSVVYNLLASGGQLVNVRPAPLDSVKETEDKYIAHVLAGVQRPWNAEVGRGLFASLEKYMKDGDVKPTRVELLQGGLAGIAEGLDKLKKGVSAVKLVARPQDTL</sequence>
<dbReference type="Pfam" id="PF08240">
    <property type="entry name" value="ADH_N"/>
    <property type="match status" value="1"/>
</dbReference>
<reference evidence="2 3" key="1">
    <citation type="submission" date="2021-08" db="EMBL/GenBank/DDBJ databases">
        <title>Draft Genome Sequence of Phanerochaete sordida strain YK-624.</title>
        <authorList>
            <person name="Mori T."/>
            <person name="Dohra H."/>
            <person name="Suzuki T."/>
            <person name="Kawagishi H."/>
            <person name="Hirai H."/>
        </authorList>
    </citation>
    <scope>NUCLEOTIDE SEQUENCE [LARGE SCALE GENOMIC DNA]</scope>
    <source>
        <strain evidence="2 3">YK-624</strain>
    </source>
</reference>
<dbReference type="SUPFAM" id="SSF51735">
    <property type="entry name" value="NAD(P)-binding Rossmann-fold domains"/>
    <property type="match status" value="1"/>
</dbReference>
<dbReference type="SUPFAM" id="SSF50129">
    <property type="entry name" value="GroES-like"/>
    <property type="match status" value="1"/>
</dbReference>
<comment type="caution">
    <text evidence="2">The sequence shown here is derived from an EMBL/GenBank/DDBJ whole genome shotgun (WGS) entry which is preliminary data.</text>
</comment>
<dbReference type="OrthoDB" id="3233595at2759"/>
<protein>
    <submittedName>
        <fullName evidence="2">Zinc-binding alcohol dehydrogenase family protein</fullName>
    </submittedName>
</protein>
<accession>A0A9P3G644</accession>
<dbReference type="InterPro" id="IPR013154">
    <property type="entry name" value="ADH-like_N"/>
</dbReference>
<dbReference type="InterPro" id="IPR011032">
    <property type="entry name" value="GroES-like_sf"/>
</dbReference>
<dbReference type="EMBL" id="BPQB01000010">
    <property type="protein sequence ID" value="GJE88772.1"/>
    <property type="molecule type" value="Genomic_DNA"/>
</dbReference>
<dbReference type="PANTHER" id="PTHR45348">
    <property type="entry name" value="HYPOTHETICAL OXIDOREDUCTASE (EUROFUNG)"/>
    <property type="match status" value="1"/>
</dbReference>
<proteinExistence type="predicted"/>
<dbReference type="Pfam" id="PF00107">
    <property type="entry name" value="ADH_zinc_N"/>
    <property type="match status" value="1"/>
</dbReference>
<feature type="domain" description="Enoyl reductase (ER)" evidence="1">
    <location>
        <begin position="15"/>
        <end position="344"/>
    </location>
</feature>
<evidence type="ECO:0000259" key="1">
    <source>
        <dbReference type="SMART" id="SM00829"/>
    </source>
</evidence>
<dbReference type="Proteomes" id="UP000703269">
    <property type="component" value="Unassembled WGS sequence"/>
</dbReference>
<dbReference type="Gene3D" id="3.90.180.10">
    <property type="entry name" value="Medium-chain alcohol dehydrogenases, catalytic domain"/>
    <property type="match status" value="1"/>
</dbReference>
<organism evidence="2 3">
    <name type="scientific">Phanerochaete sordida</name>
    <dbReference type="NCBI Taxonomy" id="48140"/>
    <lineage>
        <taxon>Eukaryota</taxon>
        <taxon>Fungi</taxon>
        <taxon>Dikarya</taxon>
        <taxon>Basidiomycota</taxon>
        <taxon>Agaricomycotina</taxon>
        <taxon>Agaricomycetes</taxon>
        <taxon>Polyporales</taxon>
        <taxon>Phanerochaetaceae</taxon>
        <taxon>Phanerochaete</taxon>
    </lineage>
</organism>
<evidence type="ECO:0000313" key="3">
    <source>
        <dbReference type="Proteomes" id="UP000703269"/>
    </source>
</evidence>
<dbReference type="AlphaFoldDB" id="A0A9P3G644"/>